<comment type="caution">
    <text evidence="5">The sequence shown here is derived from an EMBL/GenBank/DDBJ whole genome shotgun (WGS) entry which is preliminary data.</text>
</comment>
<organism evidence="5 6">
    <name type="scientific">Candida albicans</name>
    <name type="common">Yeast</name>
    <dbReference type="NCBI Taxonomy" id="5476"/>
    <lineage>
        <taxon>Eukaryota</taxon>
        <taxon>Fungi</taxon>
        <taxon>Dikarya</taxon>
        <taxon>Ascomycota</taxon>
        <taxon>Saccharomycotina</taxon>
        <taxon>Pichiomycetes</taxon>
        <taxon>Debaryomycetaceae</taxon>
        <taxon>Candida/Lodderomyces clade</taxon>
        <taxon>Candida</taxon>
    </lineage>
</organism>
<reference evidence="5 6" key="1">
    <citation type="submission" date="2020-03" db="EMBL/GenBank/DDBJ databases">
        <title>FDA dAtabase for Regulatory Grade micrObial Sequences (FDA-ARGOS): Supporting development and validation of Infectious Disease Dx tests.</title>
        <authorList>
            <person name="Campos J."/>
            <person name="Goldberg B."/>
            <person name="Tallon L."/>
            <person name="Sadzewicz L."/>
            <person name="Vavikolanu K."/>
            <person name="Mehta A."/>
            <person name="Aluvathingal J."/>
            <person name="Nadendla S."/>
            <person name="Nandy P."/>
            <person name="Geyer C."/>
            <person name="Yan Y."/>
            <person name="Sichtig H."/>
        </authorList>
    </citation>
    <scope>NUCLEOTIDE SEQUENCE [LARGE SCALE GENOMIC DNA]</scope>
    <source>
        <strain evidence="5 6">FDAARGOS_656</strain>
    </source>
</reference>
<dbReference type="InterPro" id="IPR002813">
    <property type="entry name" value="Arg_biosynth_ArgJ"/>
</dbReference>
<keyword evidence="3" id="KW-0496">Mitochondrion</keyword>
<dbReference type="EMBL" id="JABWAD010000022">
    <property type="protein sequence ID" value="KAF6070594.1"/>
    <property type="molecule type" value="Genomic_DNA"/>
</dbReference>
<proteinExistence type="predicted"/>
<dbReference type="Proteomes" id="UP000536275">
    <property type="component" value="Unassembled WGS sequence"/>
</dbReference>
<evidence type="ECO:0000256" key="3">
    <source>
        <dbReference type="ARBA" id="ARBA00023128"/>
    </source>
</evidence>
<evidence type="ECO:0000313" key="5">
    <source>
        <dbReference type="EMBL" id="KAF6070594.1"/>
    </source>
</evidence>
<keyword evidence="2" id="KW-0028">Amino-acid biosynthesis</keyword>
<dbReference type="SUPFAM" id="SSF56266">
    <property type="entry name" value="DmpA/ArgJ-like"/>
    <property type="match status" value="1"/>
</dbReference>
<dbReference type="GO" id="GO:0006592">
    <property type="term" value="P:ornithine biosynthetic process"/>
    <property type="evidence" value="ECO:0007669"/>
    <property type="project" value="TreeGrafter"/>
</dbReference>
<accession>A0A8H6C3H1</accession>
<evidence type="ECO:0000256" key="4">
    <source>
        <dbReference type="ARBA" id="ARBA00023268"/>
    </source>
</evidence>
<gene>
    <name evidence="5" type="ORF">FOB64_001699</name>
</gene>
<evidence type="ECO:0000256" key="1">
    <source>
        <dbReference type="ARBA" id="ARBA00022571"/>
    </source>
</evidence>
<dbReference type="AlphaFoldDB" id="A0A8H6C3H1"/>
<dbReference type="GO" id="GO:0004042">
    <property type="term" value="F:L-glutamate N-acetyltransferase activity"/>
    <property type="evidence" value="ECO:0007669"/>
    <property type="project" value="TreeGrafter"/>
</dbReference>
<dbReference type="GO" id="GO:0005759">
    <property type="term" value="C:mitochondrial matrix"/>
    <property type="evidence" value="ECO:0007669"/>
    <property type="project" value="TreeGrafter"/>
</dbReference>
<dbReference type="GO" id="GO:0006526">
    <property type="term" value="P:L-arginine biosynthetic process"/>
    <property type="evidence" value="ECO:0007669"/>
    <property type="project" value="UniProtKB-KW"/>
</dbReference>
<dbReference type="PANTHER" id="PTHR23100">
    <property type="entry name" value="ARGININE BIOSYNTHESIS BIFUNCTIONAL PROTEIN ARGJ"/>
    <property type="match status" value="1"/>
</dbReference>
<dbReference type="GO" id="GO:0004358">
    <property type="term" value="F:L-glutamate N-acetyltransferase activity, acting on acetyl-L-ornithine as donor"/>
    <property type="evidence" value="ECO:0007669"/>
    <property type="project" value="InterPro"/>
</dbReference>
<name>A0A8H6C3H1_CANAX</name>
<protein>
    <submittedName>
        <fullName evidence="5">ArgJ family protein</fullName>
    </submittedName>
</protein>
<dbReference type="Pfam" id="PF01960">
    <property type="entry name" value="ArgJ"/>
    <property type="match status" value="1"/>
</dbReference>
<keyword evidence="4" id="KW-0511">Multifunctional enzyme</keyword>
<dbReference type="PANTHER" id="PTHR23100:SF0">
    <property type="entry name" value="ARGININE BIOSYNTHESIS BIFUNCTIONAL PROTEIN ARGJ, MITOCHONDRIAL"/>
    <property type="match status" value="1"/>
</dbReference>
<evidence type="ECO:0000256" key="2">
    <source>
        <dbReference type="ARBA" id="ARBA00022605"/>
    </source>
</evidence>
<keyword evidence="1" id="KW-0055">Arginine biosynthesis</keyword>
<dbReference type="Gene3D" id="3.60.70.12">
    <property type="entry name" value="L-amino peptidase D-ALA esterase/amidase"/>
    <property type="match status" value="1"/>
</dbReference>
<dbReference type="InterPro" id="IPR016117">
    <property type="entry name" value="ArgJ-like_dom_sf"/>
</dbReference>
<evidence type="ECO:0000313" key="6">
    <source>
        <dbReference type="Proteomes" id="UP000536275"/>
    </source>
</evidence>
<sequence>MHKVTKFAIRHLSDKASRFVPKAGVYPKGYAVGGIHCGVKKDGKSLDLAILQNTFGKNASAAGVFTVNKFKAAPVQVSKKILKENWVRVLTHLLLIVEMQMQLSVLKV</sequence>